<accession>A0ABU1XIZ4</accession>
<keyword evidence="1" id="KW-0812">Transmembrane</keyword>
<reference evidence="2 3" key="1">
    <citation type="submission" date="2023-07" db="EMBL/GenBank/DDBJ databases">
        <title>Sorghum-associated microbial communities from plants grown in Nebraska, USA.</title>
        <authorList>
            <person name="Schachtman D."/>
        </authorList>
    </citation>
    <scope>NUCLEOTIDE SEQUENCE [LARGE SCALE GENOMIC DNA]</scope>
    <source>
        <strain evidence="2 3">4272</strain>
    </source>
</reference>
<keyword evidence="1" id="KW-1133">Transmembrane helix</keyword>
<keyword evidence="1" id="KW-0472">Membrane</keyword>
<keyword evidence="3" id="KW-1185">Reference proteome</keyword>
<protein>
    <recommendedName>
        <fullName evidence="4">Transmembrane protein</fullName>
    </recommendedName>
</protein>
<comment type="caution">
    <text evidence="2">The sequence shown here is derived from an EMBL/GenBank/DDBJ whole genome shotgun (WGS) entry which is preliminary data.</text>
</comment>
<evidence type="ECO:0000256" key="1">
    <source>
        <dbReference type="SAM" id="Phobius"/>
    </source>
</evidence>
<proteinExistence type="predicted"/>
<feature type="transmembrane region" description="Helical" evidence="1">
    <location>
        <begin position="12"/>
        <end position="37"/>
    </location>
</feature>
<name>A0ABU1XIZ4_9NOCA</name>
<evidence type="ECO:0008006" key="4">
    <source>
        <dbReference type="Google" id="ProtNLM"/>
    </source>
</evidence>
<organism evidence="2 3">
    <name type="scientific">Nocardia kruczakiae</name>
    <dbReference type="NCBI Taxonomy" id="261477"/>
    <lineage>
        <taxon>Bacteria</taxon>
        <taxon>Bacillati</taxon>
        <taxon>Actinomycetota</taxon>
        <taxon>Actinomycetes</taxon>
        <taxon>Mycobacteriales</taxon>
        <taxon>Nocardiaceae</taxon>
        <taxon>Nocardia</taxon>
    </lineage>
</organism>
<dbReference type="EMBL" id="JAVDWW010000006">
    <property type="protein sequence ID" value="MDR7170489.1"/>
    <property type="molecule type" value="Genomic_DNA"/>
</dbReference>
<evidence type="ECO:0000313" key="3">
    <source>
        <dbReference type="Proteomes" id="UP001251217"/>
    </source>
</evidence>
<feature type="transmembrane region" description="Helical" evidence="1">
    <location>
        <begin position="72"/>
        <end position="92"/>
    </location>
</feature>
<dbReference type="Proteomes" id="UP001251217">
    <property type="component" value="Unassembled WGS sequence"/>
</dbReference>
<gene>
    <name evidence="2" type="ORF">J2W56_004240</name>
</gene>
<dbReference type="RefSeq" id="WP_310404463.1">
    <property type="nucleotide sequence ID" value="NZ_JAVDWW010000006.1"/>
</dbReference>
<sequence>MTLWSRMRWHLLVMVRVFGVVGLLCGLVSVGVFQLWWTVSRPRETIEVGADYYGNPHPGTIVAIHAPTVGYWLYPVLFAAPALLAVIVGLALSRAGMTLSRRE</sequence>
<evidence type="ECO:0000313" key="2">
    <source>
        <dbReference type="EMBL" id="MDR7170489.1"/>
    </source>
</evidence>